<dbReference type="AlphaFoldDB" id="A0A540X5E7"/>
<name>A0A540X5E7_9BACT</name>
<keyword evidence="2" id="KW-1185">Reference proteome</keyword>
<evidence type="ECO:0000313" key="2">
    <source>
        <dbReference type="Proteomes" id="UP000315369"/>
    </source>
</evidence>
<dbReference type="OrthoDB" id="5524580at2"/>
<reference evidence="1 2" key="1">
    <citation type="submission" date="2019-06" db="EMBL/GenBank/DDBJ databases">
        <authorList>
            <person name="Livingstone P."/>
            <person name="Whitworth D."/>
        </authorList>
    </citation>
    <scope>NUCLEOTIDE SEQUENCE [LARGE SCALE GENOMIC DNA]</scope>
    <source>
        <strain evidence="1 2">AM401</strain>
    </source>
</reference>
<sequence length="255" mass="28194">MWVNAQGPGVALAIAALGVCGCSSPQVADPDIVRPAPGAPFLDKLPGPMLGPFSSPSSALLAACRKILTKPHSSAGARDHQDFDIRWRVSSEYCAWMYYTPDQQYVVSKLTDQSRVDPLQRSKSCLLPSWVDDPRYPPDAIRYIYALHNHPYGSSLTENDIRFIVSEGLAHGFESETKDGRLRLSVVAFFSRNAAEPSCDGFHQYIPLTGQLLKWSRSGANWQCEQTGSVRWSDADTRTFSVQKRSAPCERSNTP</sequence>
<gene>
    <name evidence="1" type="ORF">FJV41_08375</name>
</gene>
<evidence type="ECO:0000313" key="1">
    <source>
        <dbReference type="EMBL" id="TQF16485.1"/>
    </source>
</evidence>
<dbReference type="Proteomes" id="UP000315369">
    <property type="component" value="Unassembled WGS sequence"/>
</dbReference>
<dbReference type="EMBL" id="VIFM01000023">
    <property type="protein sequence ID" value="TQF16485.1"/>
    <property type="molecule type" value="Genomic_DNA"/>
</dbReference>
<proteinExistence type="predicted"/>
<protein>
    <submittedName>
        <fullName evidence="1">Uncharacterized protein</fullName>
    </submittedName>
</protein>
<accession>A0A540X5E7</accession>
<comment type="caution">
    <text evidence="1">The sequence shown here is derived from an EMBL/GenBank/DDBJ whole genome shotgun (WGS) entry which is preliminary data.</text>
</comment>
<organism evidence="1 2">
    <name type="scientific">Myxococcus llanfairpwllgwyngyllgogerychwyrndrobwllllantysiliogogogochensis</name>
    <dbReference type="NCBI Taxonomy" id="2590453"/>
    <lineage>
        <taxon>Bacteria</taxon>
        <taxon>Pseudomonadati</taxon>
        <taxon>Myxococcota</taxon>
        <taxon>Myxococcia</taxon>
        <taxon>Myxococcales</taxon>
        <taxon>Cystobacterineae</taxon>
        <taxon>Myxococcaceae</taxon>
        <taxon>Myxococcus</taxon>
    </lineage>
</organism>